<keyword evidence="6" id="KW-0997">Cell inner membrane</keyword>
<feature type="transmembrane region" description="Helical" evidence="12">
    <location>
        <begin position="29"/>
        <end position="50"/>
    </location>
</feature>
<feature type="region of interest" description="Disordered" evidence="11">
    <location>
        <begin position="1"/>
        <end position="28"/>
    </location>
</feature>
<evidence type="ECO:0000256" key="11">
    <source>
        <dbReference type="SAM" id="MobiDB-lite"/>
    </source>
</evidence>
<evidence type="ECO:0000256" key="4">
    <source>
        <dbReference type="ARBA" id="ARBA00022448"/>
    </source>
</evidence>
<dbReference type="EMBL" id="CP036282">
    <property type="protein sequence ID" value="QDL56667.1"/>
    <property type="molecule type" value="Genomic_DNA"/>
</dbReference>
<protein>
    <recommendedName>
        <fullName evidence="3">Type II secretion system protein N</fullName>
    </recommendedName>
    <alternativeName>
        <fullName evidence="10">General secretion pathway protein N</fullName>
    </alternativeName>
</protein>
<evidence type="ECO:0000256" key="12">
    <source>
        <dbReference type="SAM" id="Phobius"/>
    </source>
</evidence>
<keyword evidence="14" id="KW-1185">Reference proteome</keyword>
<dbReference type="Proteomes" id="UP000317365">
    <property type="component" value="Chromosome"/>
</dbReference>
<accession>A0A515EVE7</accession>
<evidence type="ECO:0000256" key="9">
    <source>
        <dbReference type="ARBA" id="ARBA00023136"/>
    </source>
</evidence>
<keyword evidence="7 12" id="KW-0812">Transmembrane</keyword>
<evidence type="ECO:0000256" key="1">
    <source>
        <dbReference type="ARBA" id="ARBA00004533"/>
    </source>
</evidence>
<name>A0A515EVE7_9BURK</name>
<dbReference type="AlphaFoldDB" id="A0A515EVE7"/>
<keyword evidence="8" id="KW-0653">Protein transport</keyword>
<evidence type="ECO:0000256" key="5">
    <source>
        <dbReference type="ARBA" id="ARBA00022475"/>
    </source>
</evidence>
<dbReference type="Pfam" id="PF01203">
    <property type="entry name" value="T2SSN"/>
    <property type="match status" value="1"/>
</dbReference>
<organism evidence="13 14">
    <name type="scientific">Rhodoferax aquaticus</name>
    <dbReference type="NCBI Taxonomy" id="2527691"/>
    <lineage>
        <taxon>Bacteria</taxon>
        <taxon>Pseudomonadati</taxon>
        <taxon>Pseudomonadota</taxon>
        <taxon>Betaproteobacteria</taxon>
        <taxon>Burkholderiales</taxon>
        <taxon>Comamonadaceae</taxon>
        <taxon>Rhodoferax</taxon>
    </lineage>
</organism>
<reference evidence="14" key="2">
    <citation type="journal article" date="2020" name="Int. J. Syst. Evol. Microbiol.">
        <title>Genomic insights into a novel species Rhodoferax aquaticus sp. nov., isolated from freshwater.</title>
        <authorList>
            <person name="Li T."/>
            <person name="Zhuo Y."/>
            <person name="Jin C.Z."/>
            <person name="Wu X."/>
            <person name="Ko S.R."/>
            <person name="Jin F.J."/>
            <person name="Ahn C.Y."/>
            <person name="Oh H.M."/>
            <person name="Lee H.G."/>
            <person name="Jin L."/>
        </authorList>
    </citation>
    <scope>NUCLEOTIDE SEQUENCE [LARGE SCALE GENOMIC DNA]</scope>
    <source>
        <strain evidence="14">Gr-4</strain>
    </source>
</reference>
<evidence type="ECO:0000313" key="13">
    <source>
        <dbReference type="EMBL" id="QDL56667.1"/>
    </source>
</evidence>
<comment type="subcellular location">
    <subcellularLocation>
        <location evidence="1">Cell inner membrane</location>
    </subcellularLocation>
</comment>
<reference evidence="14" key="1">
    <citation type="submission" date="2019-02" db="EMBL/GenBank/DDBJ databases">
        <title>Complete genome sequence of Rhodoferax sp. Gr-4.</title>
        <authorList>
            <person name="Jin L."/>
        </authorList>
    </citation>
    <scope>NUCLEOTIDE SEQUENCE [LARGE SCALE GENOMIC DNA]</scope>
    <source>
        <strain evidence="14">Gr-4</strain>
    </source>
</reference>
<comment type="similarity">
    <text evidence="2">Belongs to the GSP N family.</text>
</comment>
<dbReference type="KEGG" id="rhg:EXZ61_04465"/>
<dbReference type="GO" id="GO:0005886">
    <property type="term" value="C:plasma membrane"/>
    <property type="evidence" value="ECO:0007669"/>
    <property type="project" value="UniProtKB-SubCell"/>
</dbReference>
<evidence type="ECO:0000256" key="8">
    <source>
        <dbReference type="ARBA" id="ARBA00022927"/>
    </source>
</evidence>
<evidence type="ECO:0000256" key="7">
    <source>
        <dbReference type="ARBA" id="ARBA00022692"/>
    </source>
</evidence>
<evidence type="ECO:0000256" key="3">
    <source>
        <dbReference type="ARBA" id="ARBA00021563"/>
    </source>
</evidence>
<sequence>MRKRPSAAASLARLAPARTRPSTPSSSRAPWAWLICGLLLGLLLCTLVFAPARWLAGAVSAISQDRVQLRAPQGTVWQGSAQLLLSAGADSVTSTQLPSRLQWRLRPHADGFALDLAADCCLSGTWQWTITPHLDGLTLRLGDLSPSAPLHWPAALLTGLGTPWNTLQLQGEMQATVQQFALQMHGNTVLFTGQLQLDALDLSTSLSTLKPMGSYRVQLLGTQQGRNTPPTLTLSTLQGELQLQGQGDWSQGHLRFNGEASASPERMEAMGNLLNIIGRRDGTRSLIQIH</sequence>
<proteinExistence type="inferred from homology"/>
<dbReference type="GO" id="GO:0015628">
    <property type="term" value="P:protein secretion by the type II secretion system"/>
    <property type="evidence" value="ECO:0007669"/>
    <property type="project" value="InterPro"/>
</dbReference>
<evidence type="ECO:0000313" key="14">
    <source>
        <dbReference type="Proteomes" id="UP000317365"/>
    </source>
</evidence>
<evidence type="ECO:0000256" key="2">
    <source>
        <dbReference type="ARBA" id="ARBA00007208"/>
    </source>
</evidence>
<keyword evidence="5" id="KW-1003">Cell membrane</keyword>
<gene>
    <name evidence="13" type="ORF">EXZ61_04465</name>
</gene>
<keyword evidence="9 12" id="KW-0472">Membrane</keyword>
<keyword evidence="4" id="KW-0813">Transport</keyword>
<keyword evidence="12" id="KW-1133">Transmembrane helix</keyword>
<evidence type="ECO:0000256" key="6">
    <source>
        <dbReference type="ARBA" id="ARBA00022519"/>
    </source>
</evidence>
<dbReference type="InterPro" id="IPR022792">
    <property type="entry name" value="T2SS_protein-GspN"/>
</dbReference>
<evidence type="ECO:0000256" key="10">
    <source>
        <dbReference type="ARBA" id="ARBA00030772"/>
    </source>
</evidence>
<dbReference type="GO" id="GO:0015627">
    <property type="term" value="C:type II protein secretion system complex"/>
    <property type="evidence" value="ECO:0007669"/>
    <property type="project" value="InterPro"/>
</dbReference>